<reference evidence="2" key="1">
    <citation type="submission" date="2023-03" db="UniProtKB">
        <authorList>
            <consortium name="EnsemblPlants"/>
        </authorList>
    </citation>
    <scope>IDENTIFICATION</scope>
</reference>
<sequence length="71" mass="8228">MEDLATKSADGKDGIERRVQVNDIREELLAILVYLRVLIVDVNMTTLGVIVFYFYYQDKLSQPPPLQDQLR</sequence>
<keyword evidence="1" id="KW-1133">Transmembrane helix</keyword>
<evidence type="ECO:0000313" key="2">
    <source>
        <dbReference type="EnsemblPlants" id="MELO3C032078.2.1"/>
    </source>
</evidence>
<dbReference type="Gramene" id="MELO3C032078.2.1">
    <property type="protein sequence ID" value="MELO3C032078.2.1"/>
    <property type="gene ID" value="MELO3C032078.2"/>
</dbReference>
<keyword evidence="1" id="KW-0812">Transmembrane</keyword>
<proteinExistence type="predicted"/>
<organism evidence="2">
    <name type="scientific">Cucumis melo</name>
    <name type="common">Muskmelon</name>
    <dbReference type="NCBI Taxonomy" id="3656"/>
    <lineage>
        <taxon>Eukaryota</taxon>
        <taxon>Viridiplantae</taxon>
        <taxon>Streptophyta</taxon>
        <taxon>Embryophyta</taxon>
        <taxon>Tracheophyta</taxon>
        <taxon>Spermatophyta</taxon>
        <taxon>Magnoliopsida</taxon>
        <taxon>eudicotyledons</taxon>
        <taxon>Gunneridae</taxon>
        <taxon>Pentapetalae</taxon>
        <taxon>rosids</taxon>
        <taxon>fabids</taxon>
        <taxon>Cucurbitales</taxon>
        <taxon>Cucurbitaceae</taxon>
        <taxon>Benincaseae</taxon>
        <taxon>Cucumis</taxon>
    </lineage>
</organism>
<feature type="transmembrane region" description="Helical" evidence="1">
    <location>
        <begin position="28"/>
        <end position="56"/>
    </location>
</feature>
<accession>A0A9I9ECY6</accession>
<dbReference type="AlphaFoldDB" id="A0A9I9ECY6"/>
<protein>
    <submittedName>
        <fullName evidence="2">Uncharacterized protein</fullName>
    </submittedName>
</protein>
<name>A0A9I9ECY6_CUCME</name>
<dbReference type="EnsemblPlants" id="MELO3C032078.2.1">
    <property type="protein sequence ID" value="MELO3C032078.2.1"/>
    <property type="gene ID" value="MELO3C032078.2"/>
</dbReference>
<evidence type="ECO:0000256" key="1">
    <source>
        <dbReference type="SAM" id="Phobius"/>
    </source>
</evidence>
<keyword evidence="1" id="KW-0472">Membrane</keyword>